<comment type="caution">
    <text evidence="8">The sequence shown here is derived from an EMBL/GenBank/DDBJ whole genome shotgun (WGS) entry which is preliminary data.</text>
</comment>
<dbReference type="PANTHER" id="PTHR34040">
    <property type="entry name" value="FLAGELLAR BIOSYNTHETIC PROTEIN FLIQ"/>
    <property type="match status" value="1"/>
</dbReference>
<feature type="transmembrane region" description="Helical" evidence="7">
    <location>
        <begin position="17"/>
        <end position="39"/>
    </location>
</feature>
<dbReference type="PRINTS" id="PR00952">
    <property type="entry name" value="TYPE3IMQPROT"/>
</dbReference>
<evidence type="ECO:0000256" key="5">
    <source>
        <dbReference type="ARBA" id="ARBA00022989"/>
    </source>
</evidence>
<proteinExistence type="inferred from homology"/>
<dbReference type="PIRSF" id="PIRSF004669">
    <property type="entry name" value="FliQ"/>
    <property type="match status" value="1"/>
</dbReference>
<evidence type="ECO:0000313" key="8">
    <source>
        <dbReference type="EMBL" id="MFC6644294.1"/>
    </source>
</evidence>
<gene>
    <name evidence="8" type="ORF">ACFQBQ_01540</name>
</gene>
<keyword evidence="8" id="KW-0966">Cell projection</keyword>
<keyword evidence="8" id="KW-0969">Cilium</keyword>
<evidence type="ECO:0000256" key="1">
    <source>
        <dbReference type="ARBA" id="ARBA00004651"/>
    </source>
</evidence>
<keyword evidence="4 7" id="KW-0812">Transmembrane</keyword>
<dbReference type="PANTHER" id="PTHR34040:SF2">
    <property type="entry name" value="FLAGELLAR BIOSYNTHETIC PROTEIN FLIQ"/>
    <property type="match status" value="1"/>
</dbReference>
<protein>
    <submittedName>
        <fullName evidence="8">Flagellar biosynthetic protein FliQ</fullName>
    </submittedName>
</protein>
<evidence type="ECO:0000256" key="7">
    <source>
        <dbReference type="SAM" id="Phobius"/>
    </source>
</evidence>
<organism evidence="8 9">
    <name type="scientific">Granulicella cerasi</name>
    <dbReference type="NCBI Taxonomy" id="741063"/>
    <lineage>
        <taxon>Bacteria</taxon>
        <taxon>Pseudomonadati</taxon>
        <taxon>Acidobacteriota</taxon>
        <taxon>Terriglobia</taxon>
        <taxon>Terriglobales</taxon>
        <taxon>Acidobacteriaceae</taxon>
        <taxon>Granulicella</taxon>
    </lineage>
</organism>
<comment type="subcellular location">
    <subcellularLocation>
        <location evidence="1">Cell membrane</location>
        <topology evidence="1">Multi-pass membrane protein</topology>
    </subcellularLocation>
</comment>
<keyword evidence="5 7" id="KW-1133">Transmembrane helix</keyword>
<keyword evidence="8" id="KW-0282">Flagellum</keyword>
<sequence>MGTDMAVALTRQVLMEALLLCAPMLITACVVSLVMSLLQTITGIQEQTLSTVPRLVIVFAMTFVLLPWTAHRTVIYTRTLWTDLHRYLG</sequence>
<name>A0ABW1Z4E4_9BACT</name>
<dbReference type="InterPro" id="IPR002191">
    <property type="entry name" value="Bac_export_3"/>
</dbReference>
<accession>A0ABW1Z4E4</accession>
<evidence type="ECO:0000256" key="4">
    <source>
        <dbReference type="ARBA" id="ARBA00022692"/>
    </source>
</evidence>
<reference evidence="9" key="1">
    <citation type="journal article" date="2019" name="Int. J. Syst. Evol. Microbiol.">
        <title>The Global Catalogue of Microorganisms (GCM) 10K type strain sequencing project: providing services to taxonomists for standard genome sequencing and annotation.</title>
        <authorList>
            <consortium name="The Broad Institute Genomics Platform"/>
            <consortium name="The Broad Institute Genome Sequencing Center for Infectious Disease"/>
            <person name="Wu L."/>
            <person name="Ma J."/>
        </authorList>
    </citation>
    <scope>NUCLEOTIDE SEQUENCE [LARGE SCALE GENOMIC DNA]</scope>
    <source>
        <strain evidence="9">CGMCC 1.16026</strain>
    </source>
</reference>
<dbReference type="EMBL" id="JBHSWI010000001">
    <property type="protein sequence ID" value="MFC6644294.1"/>
    <property type="molecule type" value="Genomic_DNA"/>
</dbReference>
<keyword evidence="6 7" id="KW-0472">Membrane</keyword>
<dbReference type="RefSeq" id="WP_263372230.1">
    <property type="nucleotide sequence ID" value="NZ_JAGSYD010000004.1"/>
</dbReference>
<dbReference type="Proteomes" id="UP001596391">
    <property type="component" value="Unassembled WGS sequence"/>
</dbReference>
<evidence type="ECO:0000313" key="9">
    <source>
        <dbReference type="Proteomes" id="UP001596391"/>
    </source>
</evidence>
<evidence type="ECO:0000256" key="3">
    <source>
        <dbReference type="ARBA" id="ARBA00022475"/>
    </source>
</evidence>
<keyword evidence="9" id="KW-1185">Reference proteome</keyword>
<evidence type="ECO:0000256" key="2">
    <source>
        <dbReference type="ARBA" id="ARBA00006156"/>
    </source>
</evidence>
<dbReference type="Pfam" id="PF01313">
    <property type="entry name" value="Bac_export_3"/>
    <property type="match status" value="1"/>
</dbReference>
<comment type="similarity">
    <text evidence="2">Belongs to the FliQ/MopD/SpaQ family.</text>
</comment>
<feature type="transmembrane region" description="Helical" evidence="7">
    <location>
        <begin position="51"/>
        <end position="70"/>
    </location>
</feature>
<evidence type="ECO:0000256" key="6">
    <source>
        <dbReference type="ARBA" id="ARBA00023136"/>
    </source>
</evidence>
<keyword evidence="3" id="KW-1003">Cell membrane</keyword>